<protein>
    <submittedName>
        <fullName evidence="1">Uncharacterized protein</fullName>
    </submittedName>
</protein>
<dbReference type="EMBL" id="KB632087">
    <property type="protein sequence ID" value="ERL88651.1"/>
    <property type="molecule type" value="Genomic_DNA"/>
</dbReference>
<organism evidence="1 2">
    <name type="scientific">Dendroctonus ponderosae</name>
    <name type="common">Mountain pine beetle</name>
    <dbReference type="NCBI Taxonomy" id="77166"/>
    <lineage>
        <taxon>Eukaryota</taxon>
        <taxon>Metazoa</taxon>
        <taxon>Ecdysozoa</taxon>
        <taxon>Arthropoda</taxon>
        <taxon>Hexapoda</taxon>
        <taxon>Insecta</taxon>
        <taxon>Pterygota</taxon>
        <taxon>Neoptera</taxon>
        <taxon>Endopterygota</taxon>
        <taxon>Coleoptera</taxon>
        <taxon>Polyphaga</taxon>
        <taxon>Cucujiformia</taxon>
        <taxon>Curculionidae</taxon>
        <taxon>Scolytinae</taxon>
        <taxon>Dendroctonus</taxon>
    </lineage>
</organism>
<proteinExistence type="predicted"/>
<dbReference type="AlphaFoldDB" id="U4UDH3"/>
<reference evidence="1 2" key="1">
    <citation type="journal article" date="2013" name="Genome Biol.">
        <title>Draft genome of the mountain pine beetle, Dendroctonus ponderosae Hopkins, a major forest pest.</title>
        <authorList>
            <person name="Keeling C.I."/>
            <person name="Yuen M.M."/>
            <person name="Liao N.Y."/>
            <person name="Docking T.R."/>
            <person name="Chan S.K."/>
            <person name="Taylor G.A."/>
            <person name="Palmquist D.L."/>
            <person name="Jackman S.D."/>
            <person name="Nguyen A."/>
            <person name="Li M."/>
            <person name="Henderson H."/>
            <person name="Janes J.K."/>
            <person name="Zhao Y."/>
            <person name="Pandoh P."/>
            <person name="Moore R."/>
            <person name="Sperling F.A."/>
            <person name="Huber D.P."/>
            <person name="Birol I."/>
            <person name="Jones S.J."/>
            <person name="Bohlmann J."/>
        </authorList>
    </citation>
    <scope>NUCLEOTIDE SEQUENCE</scope>
</reference>
<sequence length="94" mass="10575">SASQKQKLAVFQKKILRIVTTAPYFVRNTTLQRDLDTEDLLDHIGNLTSGFLDSVRQSKNPTARVSCTKKFNCDRRSLPADSLRNRGGPHAMTK</sequence>
<feature type="non-terminal residue" evidence="1">
    <location>
        <position position="94"/>
    </location>
</feature>
<feature type="non-terminal residue" evidence="1">
    <location>
        <position position="1"/>
    </location>
</feature>
<gene>
    <name evidence="1" type="ORF">D910_06035</name>
</gene>
<evidence type="ECO:0000313" key="1">
    <source>
        <dbReference type="EMBL" id="ERL88651.1"/>
    </source>
</evidence>
<dbReference type="Proteomes" id="UP000030742">
    <property type="component" value="Unassembled WGS sequence"/>
</dbReference>
<name>U4UDH3_DENPD</name>
<evidence type="ECO:0000313" key="2">
    <source>
        <dbReference type="Proteomes" id="UP000030742"/>
    </source>
</evidence>
<accession>U4UDH3</accession>